<dbReference type="Proteomes" id="UP001314169">
    <property type="component" value="Chromosome 4"/>
</dbReference>
<dbReference type="EMBL" id="OY882861">
    <property type="protein sequence ID" value="CAK6444584.1"/>
    <property type="molecule type" value="Genomic_DNA"/>
</dbReference>
<evidence type="ECO:0000313" key="1">
    <source>
        <dbReference type="EMBL" id="CAK6444584.1"/>
    </source>
</evidence>
<reference evidence="1" key="1">
    <citation type="submission" date="2023-12" db="EMBL/GenBank/DDBJ databases">
        <authorList>
            <person name="Brown T."/>
        </authorList>
    </citation>
    <scope>NUCLEOTIDE SEQUENCE</scope>
</reference>
<name>A0ABP0A2S2_PIPNA</name>
<evidence type="ECO:0000313" key="2">
    <source>
        <dbReference type="Proteomes" id="UP001314169"/>
    </source>
</evidence>
<organism evidence="1 2">
    <name type="scientific">Pipistrellus nathusii</name>
    <name type="common">Nathusius' pipistrelle</name>
    <dbReference type="NCBI Taxonomy" id="59473"/>
    <lineage>
        <taxon>Eukaryota</taxon>
        <taxon>Metazoa</taxon>
        <taxon>Chordata</taxon>
        <taxon>Craniata</taxon>
        <taxon>Vertebrata</taxon>
        <taxon>Euteleostomi</taxon>
        <taxon>Mammalia</taxon>
        <taxon>Eutheria</taxon>
        <taxon>Laurasiatheria</taxon>
        <taxon>Chiroptera</taxon>
        <taxon>Yangochiroptera</taxon>
        <taxon>Vespertilionidae</taxon>
        <taxon>Pipistrellus</taxon>
    </lineage>
</organism>
<gene>
    <name evidence="1" type="ORF">MPIPNATIZW_LOCUS12890</name>
</gene>
<accession>A0ABP0A2S2</accession>
<keyword evidence="2" id="KW-1185">Reference proteome</keyword>
<sequence>MAASEAGRRSWCLRPEMPSATFFTVLISLLVSGPRMLLLLEQPTLPPSGLALRSDYLHGWQATMEGEVRITAEETGIQSVKGHPLNPP</sequence>
<proteinExistence type="predicted"/>
<protein>
    <submittedName>
        <fullName evidence="1">Uncharacterized protein</fullName>
    </submittedName>
</protein>